<proteinExistence type="predicted"/>
<protein>
    <submittedName>
        <fullName evidence="2">Uncharacterized protein</fullName>
    </submittedName>
</protein>
<reference evidence="2" key="1">
    <citation type="journal article" date="2018" name="Genome Biol. Evol.">
        <title>Genomics and development of Lentinus tigrinus, a white-rot wood-decaying mushroom with dimorphic fruiting bodies.</title>
        <authorList>
            <person name="Wu B."/>
            <person name="Xu Z."/>
            <person name="Knudson A."/>
            <person name="Carlson A."/>
            <person name="Chen N."/>
            <person name="Kovaka S."/>
            <person name="LaButti K."/>
            <person name="Lipzen A."/>
            <person name="Pennachio C."/>
            <person name="Riley R."/>
            <person name="Schakwitz W."/>
            <person name="Umezawa K."/>
            <person name="Ohm R.A."/>
            <person name="Grigoriev I.V."/>
            <person name="Nagy L.G."/>
            <person name="Gibbons J."/>
            <person name="Hibbett D."/>
        </authorList>
    </citation>
    <scope>NUCLEOTIDE SEQUENCE [LARGE SCALE GENOMIC DNA]</scope>
    <source>
        <strain evidence="2">ALCF2SS1-6</strain>
    </source>
</reference>
<dbReference type="EMBL" id="ML122312">
    <property type="protein sequence ID" value="RPD53997.1"/>
    <property type="molecule type" value="Genomic_DNA"/>
</dbReference>
<keyword evidence="3" id="KW-1185">Reference proteome</keyword>
<organism evidence="2 3">
    <name type="scientific">Lentinus tigrinus ALCF2SS1-6</name>
    <dbReference type="NCBI Taxonomy" id="1328759"/>
    <lineage>
        <taxon>Eukaryota</taxon>
        <taxon>Fungi</taxon>
        <taxon>Dikarya</taxon>
        <taxon>Basidiomycota</taxon>
        <taxon>Agaricomycotina</taxon>
        <taxon>Agaricomycetes</taxon>
        <taxon>Polyporales</taxon>
        <taxon>Polyporaceae</taxon>
        <taxon>Lentinus</taxon>
    </lineage>
</organism>
<feature type="region of interest" description="Disordered" evidence="1">
    <location>
        <begin position="63"/>
        <end position="136"/>
    </location>
</feature>
<evidence type="ECO:0000256" key="1">
    <source>
        <dbReference type="SAM" id="MobiDB-lite"/>
    </source>
</evidence>
<gene>
    <name evidence="2" type="ORF">L227DRAFT_374334</name>
</gene>
<evidence type="ECO:0000313" key="3">
    <source>
        <dbReference type="Proteomes" id="UP000313359"/>
    </source>
</evidence>
<feature type="compositionally biased region" description="Polar residues" evidence="1">
    <location>
        <begin position="67"/>
        <end position="77"/>
    </location>
</feature>
<name>A0A5C2RU06_9APHY</name>
<sequence>MHRERVAQSMLQHLLTRPNQAAGPQLQAVTSAHFSCRRPSPPYGTLWLLILYLHVSTYHELADPRTASPSHSATSLSRSHHCRKPGGRAERSMPIPDTGKGHPTQSSRHTAHLHPPPVDGVPPSAALSYHRSIEAR</sequence>
<dbReference type="AlphaFoldDB" id="A0A5C2RU06"/>
<dbReference type="Proteomes" id="UP000313359">
    <property type="component" value="Unassembled WGS sequence"/>
</dbReference>
<evidence type="ECO:0000313" key="2">
    <source>
        <dbReference type="EMBL" id="RPD53997.1"/>
    </source>
</evidence>
<accession>A0A5C2RU06</accession>